<evidence type="ECO:0000313" key="2">
    <source>
        <dbReference type="Proteomes" id="UP000261284"/>
    </source>
</evidence>
<name>A0A3E1NQ14_9BACT</name>
<proteinExistence type="predicted"/>
<comment type="caution">
    <text evidence="1">The sequence shown here is derived from an EMBL/GenBank/DDBJ whole genome shotgun (WGS) entry which is preliminary data.</text>
</comment>
<reference evidence="1 2" key="1">
    <citation type="submission" date="2018-08" db="EMBL/GenBank/DDBJ databases">
        <title>Chitinophagaceae sp. K23C18032701, a novel bacterium isolated from forest soil.</title>
        <authorList>
            <person name="Wang C."/>
        </authorList>
    </citation>
    <scope>NUCLEOTIDE SEQUENCE [LARGE SCALE GENOMIC DNA]</scope>
    <source>
        <strain evidence="1 2">K23C18032701</strain>
    </source>
</reference>
<organism evidence="1 2">
    <name type="scientific">Deminuibacter soli</name>
    <dbReference type="NCBI Taxonomy" id="2291815"/>
    <lineage>
        <taxon>Bacteria</taxon>
        <taxon>Pseudomonadati</taxon>
        <taxon>Bacteroidota</taxon>
        <taxon>Chitinophagia</taxon>
        <taxon>Chitinophagales</taxon>
        <taxon>Chitinophagaceae</taxon>
        <taxon>Deminuibacter</taxon>
    </lineage>
</organism>
<evidence type="ECO:0000313" key="1">
    <source>
        <dbReference type="EMBL" id="RFM30021.1"/>
    </source>
</evidence>
<dbReference type="AlphaFoldDB" id="A0A3E1NQ14"/>
<keyword evidence="2" id="KW-1185">Reference proteome</keyword>
<dbReference type="Proteomes" id="UP000261284">
    <property type="component" value="Unassembled WGS sequence"/>
</dbReference>
<accession>A0A3E1NQ14</accession>
<gene>
    <name evidence="1" type="ORF">DXN05_03350</name>
</gene>
<dbReference type="EMBL" id="QTJU01000001">
    <property type="protein sequence ID" value="RFM30021.1"/>
    <property type="molecule type" value="Genomic_DNA"/>
</dbReference>
<sequence>MLITTDEVIALGPINQDADPRQLLQSIQIAEDRFVRPAICAGLYEDFRRQKNVIVTDVNIDDLTAKVNAGNYSEPITLSVGQMVNAIELVETPAYTELWNEYLWKVCAEAVVFIASPTNFSRFTAQGEMQNNPKSITGEGQGAASVELKDIKWKMDKLMMERIDPLIEAMHLWLCENKGNFPTYTCKGCTRQTDGISIQRKSAWIPGLYDRKRNCEHENDWN</sequence>
<protein>
    <submittedName>
        <fullName evidence="1">Uncharacterized protein</fullName>
    </submittedName>
</protein>